<dbReference type="OrthoDB" id="5607at2759"/>
<gene>
    <name evidence="2" type="ORF">HPP92_005453</name>
</gene>
<protein>
    <submittedName>
        <fullName evidence="2">Uncharacterized protein</fullName>
    </submittedName>
</protein>
<feature type="coiled-coil region" evidence="1">
    <location>
        <begin position="48"/>
        <end position="82"/>
    </location>
</feature>
<dbReference type="EMBL" id="JADCNL010000002">
    <property type="protein sequence ID" value="KAG0492055.1"/>
    <property type="molecule type" value="Genomic_DNA"/>
</dbReference>
<dbReference type="PANTHER" id="PTHR37226">
    <property type="entry name" value="GOLGIN FAMILY A PROTEIN"/>
    <property type="match status" value="1"/>
</dbReference>
<evidence type="ECO:0000313" key="2">
    <source>
        <dbReference type="EMBL" id="KAG0492055.1"/>
    </source>
</evidence>
<keyword evidence="3" id="KW-1185">Reference proteome</keyword>
<keyword evidence="1" id="KW-0175">Coiled coil</keyword>
<comment type="caution">
    <text evidence="2">The sequence shown here is derived from an EMBL/GenBank/DDBJ whole genome shotgun (WGS) entry which is preliminary data.</text>
</comment>
<dbReference type="PANTHER" id="PTHR37226:SF4">
    <property type="entry name" value="GOLGIN FAMILY A PROTEIN"/>
    <property type="match status" value="1"/>
</dbReference>
<evidence type="ECO:0000256" key="1">
    <source>
        <dbReference type="SAM" id="Coils"/>
    </source>
</evidence>
<dbReference type="Proteomes" id="UP000636800">
    <property type="component" value="Chromosome 2"/>
</dbReference>
<sequence>MGAATGKCCPNRPAEPTELRTRLCLLEAEIMGIRREKEFKEEMFALERRKQEDEMGRLRNRVEEEEEKVRRLEAEVAAAAAAFARGGDGFKSWYRRRFDEEYVEHMKQEKARREAVVEKWKQLYLAIKKELDELIRRTAEGGRCCFGDEGVVVDWLQAELKAKEDALDALEVKLLAVEKEVARREREIDILRQSLRILSSRNRNHGGSCIKKSLRI</sequence>
<proteinExistence type="predicted"/>
<feature type="coiled-coil region" evidence="1">
    <location>
        <begin position="117"/>
        <end position="194"/>
    </location>
</feature>
<name>A0A835VCM5_VANPL</name>
<reference evidence="2 3" key="1">
    <citation type="journal article" date="2020" name="Nat. Food">
        <title>A phased Vanilla planifolia genome enables genetic improvement of flavour and production.</title>
        <authorList>
            <person name="Hasing T."/>
            <person name="Tang H."/>
            <person name="Brym M."/>
            <person name="Khazi F."/>
            <person name="Huang T."/>
            <person name="Chambers A.H."/>
        </authorList>
    </citation>
    <scope>NUCLEOTIDE SEQUENCE [LARGE SCALE GENOMIC DNA]</scope>
    <source>
        <tissue evidence="2">Leaf</tissue>
    </source>
</reference>
<accession>A0A835VCM5</accession>
<evidence type="ECO:0000313" key="3">
    <source>
        <dbReference type="Proteomes" id="UP000636800"/>
    </source>
</evidence>
<organism evidence="2 3">
    <name type="scientific">Vanilla planifolia</name>
    <name type="common">Vanilla</name>
    <dbReference type="NCBI Taxonomy" id="51239"/>
    <lineage>
        <taxon>Eukaryota</taxon>
        <taxon>Viridiplantae</taxon>
        <taxon>Streptophyta</taxon>
        <taxon>Embryophyta</taxon>
        <taxon>Tracheophyta</taxon>
        <taxon>Spermatophyta</taxon>
        <taxon>Magnoliopsida</taxon>
        <taxon>Liliopsida</taxon>
        <taxon>Asparagales</taxon>
        <taxon>Orchidaceae</taxon>
        <taxon>Vanilloideae</taxon>
        <taxon>Vanilleae</taxon>
        <taxon>Vanilla</taxon>
    </lineage>
</organism>
<dbReference type="AlphaFoldDB" id="A0A835VCM5"/>